<evidence type="ECO:0000256" key="1">
    <source>
        <dbReference type="ARBA" id="ARBA00022723"/>
    </source>
</evidence>
<keyword evidence="6" id="KW-0804">Transcription</keyword>
<evidence type="ECO:0000256" key="7">
    <source>
        <dbReference type="ARBA" id="ARBA00023242"/>
    </source>
</evidence>
<keyword evidence="7" id="KW-0539">Nucleus</keyword>
<dbReference type="GO" id="GO:0006351">
    <property type="term" value="P:DNA-templated transcription"/>
    <property type="evidence" value="ECO:0007669"/>
    <property type="project" value="InterPro"/>
</dbReference>
<evidence type="ECO:0000256" key="5">
    <source>
        <dbReference type="ARBA" id="ARBA00023159"/>
    </source>
</evidence>
<dbReference type="InterPro" id="IPR001138">
    <property type="entry name" value="Zn2Cys6_DnaBD"/>
</dbReference>
<dbReference type="GO" id="GO:0008270">
    <property type="term" value="F:zinc ion binding"/>
    <property type="evidence" value="ECO:0007669"/>
    <property type="project" value="InterPro"/>
</dbReference>
<dbReference type="PANTHER" id="PTHR47663:SF1">
    <property type="entry name" value="XYLANOLYTIC TRANSCRIPTIONAL ACTIVATOR XLNR-RELATED"/>
    <property type="match status" value="1"/>
</dbReference>
<evidence type="ECO:0000256" key="4">
    <source>
        <dbReference type="ARBA" id="ARBA00023125"/>
    </source>
</evidence>
<proteinExistence type="inferred from homology"/>
<dbReference type="Pfam" id="PF04082">
    <property type="entry name" value="Fungal_trans"/>
    <property type="match status" value="1"/>
</dbReference>
<dbReference type="SMART" id="SM00066">
    <property type="entry name" value="GAL4"/>
    <property type="match status" value="1"/>
</dbReference>
<reference evidence="10" key="1">
    <citation type="submission" date="2022-07" db="EMBL/GenBank/DDBJ databases">
        <title>Fungi with potential for degradation of polypropylene.</title>
        <authorList>
            <person name="Gostincar C."/>
        </authorList>
    </citation>
    <scope>NUCLEOTIDE SEQUENCE</scope>
    <source>
        <strain evidence="10">EXF-13308</strain>
    </source>
</reference>
<keyword evidence="2" id="KW-0862">Zinc</keyword>
<organism evidence="10 11">
    <name type="scientific">Pleurostoma richardsiae</name>
    <dbReference type="NCBI Taxonomy" id="41990"/>
    <lineage>
        <taxon>Eukaryota</taxon>
        <taxon>Fungi</taxon>
        <taxon>Dikarya</taxon>
        <taxon>Ascomycota</taxon>
        <taxon>Pezizomycotina</taxon>
        <taxon>Sordariomycetes</taxon>
        <taxon>Sordariomycetidae</taxon>
        <taxon>Calosphaeriales</taxon>
        <taxon>Pleurostomataceae</taxon>
        <taxon>Pleurostoma</taxon>
    </lineage>
</organism>
<keyword evidence="11" id="KW-1185">Reference proteome</keyword>
<feature type="domain" description="Zn(2)-C6 fungal-type" evidence="9">
    <location>
        <begin position="127"/>
        <end position="157"/>
    </location>
</feature>
<evidence type="ECO:0000256" key="8">
    <source>
        <dbReference type="ARBA" id="ARBA00037990"/>
    </source>
</evidence>
<dbReference type="CDD" id="cd00067">
    <property type="entry name" value="GAL4"/>
    <property type="match status" value="1"/>
</dbReference>
<comment type="caution">
    <text evidence="10">The sequence shown here is derived from an EMBL/GenBank/DDBJ whole genome shotgun (WGS) entry which is preliminary data.</text>
</comment>
<protein>
    <submittedName>
        <fullName evidence="10">Zn 2cys6 transcription factor</fullName>
    </submittedName>
</protein>
<evidence type="ECO:0000313" key="11">
    <source>
        <dbReference type="Proteomes" id="UP001174694"/>
    </source>
</evidence>
<dbReference type="GO" id="GO:0003677">
    <property type="term" value="F:DNA binding"/>
    <property type="evidence" value="ECO:0007669"/>
    <property type="project" value="UniProtKB-KW"/>
</dbReference>
<dbReference type="SUPFAM" id="SSF57701">
    <property type="entry name" value="Zn2/Cys6 DNA-binding domain"/>
    <property type="match status" value="1"/>
</dbReference>
<gene>
    <name evidence="10" type="ORF">NKR23_g5950</name>
</gene>
<evidence type="ECO:0000259" key="9">
    <source>
        <dbReference type="PROSITE" id="PS50048"/>
    </source>
</evidence>
<keyword evidence="1" id="KW-0479">Metal-binding</keyword>
<dbReference type="Pfam" id="PF00172">
    <property type="entry name" value="Zn_clus"/>
    <property type="match status" value="1"/>
</dbReference>
<comment type="similarity">
    <text evidence="8">Belongs to the xlnR/xlr1 family.</text>
</comment>
<dbReference type="CDD" id="cd12148">
    <property type="entry name" value="fungal_TF_MHR"/>
    <property type="match status" value="1"/>
</dbReference>
<dbReference type="InterPro" id="IPR051439">
    <property type="entry name" value="XlnR/Xlr1"/>
</dbReference>
<evidence type="ECO:0000256" key="2">
    <source>
        <dbReference type="ARBA" id="ARBA00022833"/>
    </source>
</evidence>
<sequence length="771" mass="85242">MSSYPPPPVTAAGQALAGIQTTSPTQTVPPHPQGQTLQQYGGNGLLSPVSHNAPAAQHGLQALQVAAASPSQGQPQLPSPRGVQYAAAALSQVTQNYVTQAGDAATPGSAAAAQASAHAKATRLRRACDMCSQRKVKCDETRPECKPCRDLGVTCTFEREMKRRGPPNKHAEAARAAKQARVESKMTPSSHNAAEALVSIRDAAAGLDAEAIAPWEVLVLLVDDYFTYIHPLIPFPHEPTFRQQFANREDRTSPEFLALLASMIGCLVASFPRTARLHLKRQHSYNMFPRSVTLVDQCRTVALEARGHMWSDKEYMSVYDAACSYFLGLAAGYTMRWKMCRRFMAECMSLTRELGYHRANRASSTAAAMGMRHGNEEPTNLVNDEMGKRIFWVMLLGIRSMTQLGASHNELVLPPPTPPDFYPPLPAEVDDQYITPDRILPQPEGTLSLMTGFIKGIHIYMTMNPIVSVELSYGINSLGWEQQKDTFHNCLIAAKEVTNRLPRELTLNMDYQFGSSTEMVTPGPDFFENAPGYQYVPPAFPQMQPANDLRHIIENDPYKKRQLQYDIQKTNIYTSQLATRSYYVERYFTLRDTEMRSRQAQHHNAAIIYRTAADTSHLAASAMQQAASAMSPDNMDETDLAFMAERELIVQNLMTVLMSIPQRNMEPNGASLINKIRQVASTLLNDAPQRKGPLAMKAEQYLHKFLEILMRLEKTGSGSGSRVVGESGAGGVGDAVAMQTDVDEEEELRSWADLREHQAKFAQSGGFIGNL</sequence>
<dbReference type="Gene3D" id="4.10.240.10">
    <property type="entry name" value="Zn(2)-C6 fungal-type DNA-binding domain"/>
    <property type="match status" value="1"/>
</dbReference>
<keyword evidence="4" id="KW-0238">DNA-binding</keyword>
<dbReference type="Proteomes" id="UP001174694">
    <property type="component" value="Unassembled WGS sequence"/>
</dbReference>
<dbReference type="InterPro" id="IPR007219">
    <property type="entry name" value="XnlR_reg_dom"/>
</dbReference>
<dbReference type="PROSITE" id="PS50048">
    <property type="entry name" value="ZN2_CY6_FUNGAL_2"/>
    <property type="match status" value="1"/>
</dbReference>
<keyword evidence="3" id="KW-0805">Transcription regulation</keyword>
<dbReference type="PANTHER" id="PTHR47663">
    <property type="entry name" value="XYLANOLYTIC TRANSCRIPTIONAL ACTIVATOR XLNR-RELATED"/>
    <property type="match status" value="1"/>
</dbReference>
<dbReference type="GO" id="GO:0000981">
    <property type="term" value="F:DNA-binding transcription factor activity, RNA polymerase II-specific"/>
    <property type="evidence" value="ECO:0007669"/>
    <property type="project" value="InterPro"/>
</dbReference>
<evidence type="ECO:0000313" key="10">
    <source>
        <dbReference type="EMBL" id="KAJ9144489.1"/>
    </source>
</evidence>
<dbReference type="EMBL" id="JANBVO010000016">
    <property type="protein sequence ID" value="KAJ9144489.1"/>
    <property type="molecule type" value="Genomic_DNA"/>
</dbReference>
<dbReference type="AlphaFoldDB" id="A0AA38RRC4"/>
<dbReference type="InterPro" id="IPR036864">
    <property type="entry name" value="Zn2-C6_fun-type_DNA-bd_sf"/>
</dbReference>
<keyword evidence="5" id="KW-0010">Activator</keyword>
<evidence type="ECO:0000256" key="6">
    <source>
        <dbReference type="ARBA" id="ARBA00023163"/>
    </source>
</evidence>
<evidence type="ECO:0000256" key="3">
    <source>
        <dbReference type="ARBA" id="ARBA00023015"/>
    </source>
</evidence>
<accession>A0AA38RRC4</accession>
<dbReference type="PROSITE" id="PS00463">
    <property type="entry name" value="ZN2_CY6_FUNGAL_1"/>
    <property type="match status" value="1"/>
</dbReference>
<name>A0AA38RRC4_9PEZI</name>